<evidence type="ECO:0000313" key="2">
    <source>
        <dbReference type="Proteomes" id="UP000595814"/>
    </source>
</evidence>
<accession>A0AC61MPA9</accession>
<dbReference type="Proteomes" id="UP000595814">
    <property type="component" value="Chromosome"/>
</dbReference>
<reference evidence="1 2" key="1">
    <citation type="journal article" date="2022" name="Int. J. Syst. Evol. Microbiol.">
        <title>Miniphocaeibacter halophilus sp. nov., an ammonium-tolerant acetate-producing bacterium isolated from a biogas system.</title>
        <authorList>
            <person name="Schnurer A."/>
            <person name="Singh A."/>
            <person name="Bi S."/>
            <person name="Qiao W."/>
            <person name="Westerholm M."/>
        </authorList>
    </citation>
    <scope>NUCLEOTIDE SEQUENCE [LARGE SCALE GENOMIC DNA]</scope>
    <source>
        <strain evidence="1 2">AMB_01</strain>
    </source>
</reference>
<gene>
    <name evidence="1" type="ORF">JFY71_08515</name>
</gene>
<proteinExistence type="predicted"/>
<organism evidence="1 2">
    <name type="scientific">Miniphocaeibacter halophilus</name>
    <dbReference type="NCBI Taxonomy" id="2931922"/>
    <lineage>
        <taxon>Bacteria</taxon>
        <taxon>Bacillati</taxon>
        <taxon>Bacillota</taxon>
        <taxon>Tissierellia</taxon>
        <taxon>Tissierellales</taxon>
        <taxon>Peptoniphilaceae</taxon>
        <taxon>Miniphocaeibacter</taxon>
    </lineage>
</organism>
<evidence type="ECO:0000313" key="1">
    <source>
        <dbReference type="EMBL" id="QQK07355.1"/>
    </source>
</evidence>
<dbReference type="EMBL" id="CP066744">
    <property type="protein sequence ID" value="QQK07355.1"/>
    <property type="molecule type" value="Genomic_DNA"/>
</dbReference>
<name>A0AC61MPA9_9FIRM</name>
<keyword evidence="2" id="KW-1185">Reference proteome</keyword>
<sequence>MGNLNEKYTIDDVHDMLEEIADTIPDVLFEDLQGGIVLIESAKMHPKSINNNLYINGEYVRNNMYNLIRIYYGSIIKTKGHLPRQQFKDKLEEVLIHEFRHHIEFKCNDFSLIKEDKEYIKKYLERYGK</sequence>
<protein>
    <submittedName>
        <fullName evidence="1">Metallopeptidase family protein</fullName>
    </submittedName>
</protein>